<keyword evidence="3" id="KW-1185">Reference proteome</keyword>
<dbReference type="Pfam" id="PF10011">
    <property type="entry name" value="DUF2254"/>
    <property type="match status" value="1"/>
</dbReference>
<accession>A0A7L6N8L7</accession>
<gene>
    <name evidence="2" type="ORF">HF295_08375</name>
</gene>
<organism evidence="2 3">
    <name type="scientific">Hujiaoplasma nucleasis</name>
    <dbReference type="NCBI Taxonomy" id="2725268"/>
    <lineage>
        <taxon>Bacteria</taxon>
        <taxon>Bacillati</taxon>
        <taxon>Mycoplasmatota</taxon>
        <taxon>Mollicutes</taxon>
        <taxon>Candidatus Izemoplasmatales</taxon>
        <taxon>Hujiaoplasmataceae</taxon>
        <taxon>Hujiaoplasma</taxon>
    </lineage>
</organism>
<dbReference type="RefSeq" id="WP_312031721.1">
    <property type="nucleotide sequence ID" value="NZ_CP051151.1"/>
</dbReference>
<sequence length="431" mass="50639">MKKLINFIQSKFYFKFIFYMFIFLGFSILFYMIDKNSNLSTHLRFSQEFLEDFLIMMLAAIITMVTITFSIIMVVLTLYSGQFSPRTLNDFLQRKVPLNTLAYYIGVSIFSLVSLVLSETKPNTLYSFTTLFAIIIFILSLILFAYFIHYVAKSVQINVYIDKMVKEAVINIEKQQKEIEEDTNILFERNDEDEEKEYKNEYTSKHTGYLIDINKTKLLNYLQENDLSITVNIPLNEHIYEGDILFKYQGNSSFNFDDDVINACFAISDEIGSFSEYREKTMKLVEIAVRALSPGTNDPFTAQICIQQLGFIFMKLSDNYYSLYYHDDSGKERIMIKTLNYKDLLYDHFYQIYLYGKGDLTIISALLKAFTRIAGESNHDMKESLWDFAEYVIKDIDMKQLHILDSREVKIPLKDLAYQCRKLDKYKSMIE</sequence>
<proteinExistence type="predicted"/>
<evidence type="ECO:0000256" key="1">
    <source>
        <dbReference type="SAM" id="Phobius"/>
    </source>
</evidence>
<keyword evidence="1" id="KW-0812">Transmembrane</keyword>
<protein>
    <submittedName>
        <fullName evidence="2">DUF2254 domain-containing protein</fullName>
    </submittedName>
</protein>
<keyword evidence="1" id="KW-1133">Transmembrane helix</keyword>
<evidence type="ECO:0000313" key="2">
    <source>
        <dbReference type="EMBL" id="QLY40869.1"/>
    </source>
</evidence>
<dbReference type="KEGG" id="tbk:HF295_08375"/>
<dbReference type="AlphaFoldDB" id="A0A7L6N8L7"/>
<name>A0A7L6N8L7_9MOLU</name>
<evidence type="ECO:0000313" key="3">
    <source>
        <dbReference type="Proteomes" id="UP000512167"/>
    </source>
</evidence>
<dbReference type="Proteomes" id="UP000512167">
    <property type="component" value="Chromosome"/>
</dbReference>
<keyword evidence="1" id="KW-0472">Membrane</keyword>
<feature type="transmembrane region" description="Helical" evidence="1">
    <location>
        <begin position="100"/>
        <end position="118"/>
    </location>
</feature>
<feature type="transmembrane region" description="Helical" evidence="1">
    <location>
        <begin position="53"/>
        <end position="79"/>
    </location>
</feature>
<reference evidence="2 3" key="1">
    <citation type="submission" date="2020-04" db="EMBL/GenBank/DDBJ databases">
        <authorList>
            <person name="Zheng R.K."/>
            <person name="Sun C.M."/>
        </authorList>
    </citation>
    <scope>NUCLEOTIDE SEQUENCE [LARGE SCALE GENOMIC DNA]</scope>
    <source>
        <strain evidence="3">zrk29</strain>
    </source>
</reference>
<feature type="transmembrane region" description="Helical" evidence="1">
    <location>
        <begin position="124"/>
        <end position="148"/>
    </location>
</feature>
<dbReference type="InterPro" id="IPR018723">
    <property type="entry name" value="DUF2254_membrane"/>
</dbReference>
<dbReference type="EMBL" id="CP051151">
    <property type="protein sequence ID" value="QLY40869.1"/>
    <property type="molecule type" value="Genomic_DNA"/>
</dbReference>
<feature type="transmembrane region" description="Helical" evidence="1">
    <location>
        <begin position="12"/>
        <end position="33"/>
    </location>
</feature>